<evidence type="ECO:0000256" key="2">
    <source>
        <dbReference type="ARBA" id="ARBA00022771"/>
    </source>
</evidence>
<feature type="domain" description="GRF-type" evidence="6">
    <location>
        <begin position="80"/>
        <end position="125"/>
    </location>
</feature>
<dbReference type="Proteomes" id="UP000280104">
    <property type="component" value="Chromosome II"/>
</dbReference>
<evidence type="ECO:0000313" key="7">
    <source>
        <dbReference type="EMBL" id="SPT19150.1"/>
    </source>
</evidence>
<reference evidence="7 8" key="1">
    <citation type="submission" date="2018-05" db="EMBL/GenBank/DDBJ databases">
        <authorList>
            <person name="Thind KAUR A."/>
        </authorList>
    </citation>
    <scope>NUCLEOTIDE SEQUENCE [LARGE SCALE GENOMIC DNA]</scope>
</reference>
<dbReference type="GO" id="GO:0008270">
    <property type="term" value="F:zinc ion binding"/>
    <property type="evidence" value="ECO:0007669"/>
    <property type="project" value="UniProtKB-KW"/>
</dbReference>
<dbReference type="EMBL" id="LS480641">
    <property type="protein sequence ID" value="SPT19150.1"/>
    <property type="molecule type" value="Genomic_DNA"/>
</dbReference>
<evidence type="ECO:0000313" key="8">
    <source>
        <dbReference type="Proteomes" id="UP000280104"/>
    </source>
</evidence>
<dbReference type="AlphaFoldDB" id="A0A7H4LKL2"/>
<dbReference type="InterPro" id="IPR010666">
    <property type="entry name" value="Znf_GRF"/>
</dbReference>
<keyword evidence="3" id="KW-0862">Zinc</keyword>
<evidence type="ECO:0000256" key="1">
    <source>
        <dbReference type="ARBA" id="ARBA00022723"/>
    </source>
</evidence>
<dbReference type="PANTHER" id="PTHR33680:SF7">
    <property type="entry name" value="OS02G0474200 PROTEIN"/>
    <property type="match status" value="1"/>
</dbReference>
<feature type="chain" id="PRO_5028894470" description="GRF-type domain-containing protein" evidence="5">
    <location>
        <begin position="25"/>
        <end position="218"/>
    </location>
</feature>
<organism evidence="7 8">
    <name type="scientific">Triticum aestivum</name>
    <name type="common">Wheat</name>
    <dbReference type="NCBI Taxonomy" id="4565"/>
    <lineage>
        <taxon>Eukaryota</taxon>
        <taxon>Viridiplantae</taxon>
        <taxon>Streptophyta</taxon>
        <taxon>Embryophyta</taxon>
        <taxon>Tracheophyta</taxon>
        <taxon>Spermatophyta</taxon>
        <taxon>Magnoliopsida</taxon>
        <taxon>Liliopsida</taxon>
        <taxon>Poales</taxon>
        <taxon>Poaceae</taxon>
        <taxon>BOP clade</taxon>
        <taxon>Pooideae</taxon>
        <taxon>Triticodae</taxon>
        <taxon>Triticeae</taxon>
        <taxon>Triticinae</taxon>
        <taxon>Triticum</taxon>
    </lineage>
</organism>
<protein>
    <recommendedName>
        <fullName evidence="6">GRF-type domain-containing protein</fullName>
    </recommendedName>
</protein>
<proteinExistence type="predicted"/>
<evidence type="ECO:0000256" key="4">
    <source>
        <dbReference type="PROSITE-ProRule" id="PRU01343"/>
    </source>
</evidence>
<evidence type="ECO:0000259" key="6">
    <source>
        <dbReference type="PROSITE" id="PS51999"/>
    </source>
</evidence>
<accession>A0A7H4LKL2</accession>
<evidence type="ECO:0000256" key="5">
    <source>
        <dbReference type="SAM" id="SignalP"/>
    </source>
</evidence>
<keyword evidence="1" id="KW-0479">Metal-binding</keyword>
<name>A0A7H4LKL2_WHEAT</name>
<dbReference type="PROSITE" id="PS51999">
    <property type="entry name" value="ZF_GRF"/>
    <property type="match status" value="1"/>
</dbReference>
<dbReference type="PANTHER" id="PTHR33680">
    <property type="entry name" value="OS07G0190500 PROTEIN"/>
    <property type="match status" value="1"/>
</dbReference>
<evidence type="ECO:0000256" key="3">
    <source>
        <dbReference type="ARBA" id="ARBA00022833"/>
    </source>
</evidence>
<feature type="signal peptide" evidence="5">
    <location>
        <begin position="1"/>
        <end position="24"/>
    </location>
</feature>
<keyword evidence="5" id="KW-0732">Signal</keyword>
<sequence length="218" mass="23681">MKLTYPTFASPLLYLLCLASEGLAAATMSAGYSSTCSSAGNNQICAKSPPVPSPVGLITPPPAHALQPVAHCNPLPLVWCHCCKSHRVIRRVSTTILNPGRVFYKCPNHGKREDSCDLYFWEVAGVGECNYADYLISQGIPIPAGWGVGQVTEGTAEEEDAEQKVKDAVPLIMAKQQLLNGLDSNEEMKELVKIMGKIDVLCRMIVFLFAVYVASVMY</sequence>
<gene>
    <name evidence="7" type="ORF">CAMPLR22A2D_LOCUS3765</name>
</gene>
<keyword evidence="2 4" id="KW-0863">Zinc-finger</keyword>